<accession>A0A1V9EYQ8</accession>
<gene>
    <name evidence="1" type="ORF">A4H97_27100</name>
</gene>
<keyword evidence="2" id="KW-1185">Reference proteome</keyword>
<name>A0A1V9EYQ8_9BACT</name>
<dbReference type="AlphaFoldDB" id="A0A1V9EYQ8"/>
<reference evidence="2" key="1">
    <citation type="submission" date="2016-04" db="EMBL/GenBank/DDBJ databases">
        <authorList>
            <person name="Chen L."/>
            <person name="Zhuang W."/>
            <person name="Wang G."/>
        </authorList>
    </citation>
    <scope>NUCLEOTIDE SEQUENCE [LARGE SCALE GENOMIC DNA]</scope>
    <source>
        <strain evidence="2">17621</strain>
    </source>
</reference>
<comment type="caution">
    <text evidence="1">The sequence shown here is derived from an EMBL/GenBank/DDBJ whole genome shotgun (WGS) entry which is preliminary data.</text>
</comment>
<sequence length="69" mass="7655">MLTLQRQGLKGSIVKQTFINSHPAFSPCTLRITGNLYVKNEHLIALANPLAGRYTAVQVIFSSVIIMLR</sequence>
<dbReference type="EMBL" id="LVXG01000011">
    <property type="protein sequence ID" value="OQP51250.1"/>
    <property type="molecule type" value="Genomic_DNA"/>
</dbReference>
<protein>
    <submittedName>
        <fullName evidence="1">Uncharacterized protein</fullName>
    </submittedName>
</protein>
<dbReference type="Proteomes" id="UP000192610">
    <property type="component" value="Unassembled WGS sequence"/>
</dbReference>
<organism evidence="1 2">
    <name type="scientific">Niastella yeongjuensis</name>
    <dbReference type="NCBI Taxonomy" id="354355"/>
    <lineage>
        <taxon>Bacteria</taxon>
        <taxon>Pseudomonadati</taxon>
        <taxon>Bacteroidota</taxon>
        <taxon>Chitinophagia</taxon>
        <taxon>Chitinophagales</taxon>
        <taxon>Chitinophagaceae</taxon>
        <taxon>Niastella</taxon>
    </lineage>
</organism>
<evidence type="ECO:0000313" key="2">
    <source>
        <dbReference type="Proteomes" id="UP000192610"/>
    </source>
</evidence>
<evidence type="ECO:0000313" key="1">
    <source>
        <dbReference type="EMBL" id="OQP51250.1"/>
    </source>
</evidence>
<proteinExistence type="predicted"/>